<keyword evidence="2" id="KW-1185">Reference proteome</keyword>
<reference evidence="1 2" key="1">
    <citation type="journal article" date="2018" name="Sci. Rep.">
        <title>Genomic signatures of local adaptation to the degree of environmental predictability in rotifers.</title>
        <authorList>
            <person name="Franch-Gras L."/>
            <person name="Hahn C."/>
            <person name="Garcia-Roger E.M."/>
            <person name="Carmona M.J."/>
            <person name="Serra M."/>
            <person name="Gomez A."/>
        </authorList>
    </citation>
    <scope>NUCLEOTIDE SEQUENCE [LARGE SCALE GENOMIC DNA]</scope>
    <source>
        <strain evidence="1">HYR1</strain>
    </source>
</reference>
<name>A0A3M7SSA5_BRAPC</name>
<dbReference type="EMBL" id="REGN01000860">
    <property type="protein sequence ID" value="RNA38520.1"/>
    <property type="molecule type" value="Genomic_DNA"/>
</dbReference>
<dbReference type="Proteomes" id="UP000276133">
    <property type="component" value="Unassembled WGS sequence"/>
</dbReference>
<comment type="caution">
    <text evidence="1">The sequence shown here is derived from an EMBL/GenBank/DDBJ whole genome shotgun (WGS) entry which is preliminary data.</text>
</comment>
<evidence type="ECO:0000313" key="1">
    <source>
        <dbReference type="EMBL" id="RNA38520.1"/>
    </source>
</evidence>
<protein>
    <submittedName>
        <fullName evidence="1">Uncharacterized protein</fullName>
    </submittedName>
</protein>
<accession>A0A3M7SSA5</accession>
<gene>
    <name evidence="1" type="ORF">BpHYR1_016937</name>
</gene>
<sequence>MIFSNSALNSFKFGHKKENTTIVQYHCYYFCRLFYSITNQRKYIRIYLILSFIIDIQLFKLIFSKSALNSFKFGYKKENTTIVQYHCYYFCRLFYSITNQRKYIRIYLILSFIIDIQLFKPKLTFKKES</sequence>
<evidence type="ECO:0000313" key="2">
    <source>
        <dbReference type="Proteomes" id="UP000276133"/>
    </source>
</evidence>
<organism evidence="1 2">
    <name type="scientific">Brachionus plicatilis</name>
    <name type="common">Marine rotifer</name>
    <name type="synonym">Brachionus muelleri</name>
    <dbReference type="NCBI Taxonomy" id="10195"/>
    <lineage>
        <taxon>Eukaryota</taxon>
        <taxon>Metazoa</taxon>
        <taxon>Spiralia</taxon>
        <taxon>Gnathifera</taxon>
        <taxon>Rotifera</taxon>
        <taxon>Eurotatoria</taxon>
        <taxon>Monogononta</taxon>
        <taxon>Pseudotrocha</taxon>
        <taxon>Ploima</taxon>
        <taxon>Brachionidae</taxon>
        <taxon>Brachionus</taxon>
    </lineage>
</organism>
<dbReference type="AlphaFoldDB" id="A0A3M7SSA5"/>
<proteinExistence type="predicted"/>